<evidence type="ECO:0000256" key="3">
    <source>
        <dbReference type="ARBA" id="ARBA00022737"/>
    </source>
</evidence>
<feature type="domain" description="C2H2-type" evidence="10">
    <location>
        <begin position="70"/>
        <end position="97"/>
    </location>
</feature>
<evidence type="ECO:0000256" key="5">
    <source>
        <dbReference type="ARBA" id="ARBA00022833"/>
    </source>
</evidence>
<dbReference type="PROSITE" id="PS00028">
    <property type="entry name" value="ZINC_FINGER_C2H2_1"/>
    <property type="match status" value="7"/>
</dbReference>
<dbReference type="EMBL" id="NCVQ01000007">
    <property type="protein sequence ID" value="PWZ18229.1"/>
    <property type="molecule type" value="Genomic_DNA"/>
</dbReference>
<evidence type="ECO:0000256" key="7">
    <source>
        <dbReference type="ARBA" id="ARBA00023163"/>
    </source>
</evidence>
<evidence type="ECO:0000256" key="2">
    <source>
        <dbReference type="ARBA" id="ARBA00022723"/>
    </source>
</evidence>
<dbReference type="ExpressionAtlas" id="A0A3L6EB71">
    <property type="expression patterns" value="baseline and differential"/>
</dbReference>
<keyword evidence="6" id="KW-0805">Transcription regulation</keyword>
<dbReference type="PANTHER" id="PTHR46179">
    <property type="entry name" value="ZINC FINGER PROTEIN"/>
    <property type="match status" value="1"/>
</dbReference>
<name>A0A3L6EB71_MAIZE</name>
<evidence type="ECO:0000256" key="8">
    <source>
        <dbReference type="ARBA" id="ARBA00023242"/>
    </source>
</evidence>
<feature type="domain" description="C2H2-type" evidence="10">
    <location>
        <begin position="285"/>
        <end position="314"/>
    </location>
</feature>
<dbReference type="Proteomes" id="UP000251960">
    <property type="component" value="Chromosome 6"/>
</dbReference>
<dbReference type="Pfam" id="PF00096">
    <property type="entry name" value="zf-C2H2"/>
    <property type="match status" value="4"/>
</dbReference>
<feature type="domain" description="C2H2-type" evidence="10">
    <location>
        <begin position="127"/>
        <end position="157"/>
    </location>
</feature>
<organism evidence="11">
    <name type="scientific">Zea mays</name>
    <name type="common">Maize</name>
    <dbReference type="NCBI Taxonomy" id="4577"/>
    <lineage>
        <taxon>Eukaryota</taxon>
        <taxon>Viridiplantae</taxon>
        <taxon>Streptophyta</taxon>
        <taxon>Embryophyta</taxon>
        <taxon>Tracheophyta</taxon>
        <taxon>Spermatophyta</taxon>
        <taxon>Magnoliopsida</taxon>
        <taxon>Liliopsida</taxon>
        <taxon>Poales</taxon>
        <taxon>Poaceae</taxon>
        <taxon>PACMAD clade</taxon>
        <taxon>Panicoideae</taxon>
        <taxon>Andropogonodae</taxon>
        <taxon>Andropogoneae</taxon>
        <taxon>Tripsacinae</taxon>
        <taxon>Zea</taxon>
    </lineage>
</organism>
<dbReference type="SMART" id="SM00355">
    <property type="entry name" value="ZnF_C2H2"/>
    <property type="match status" value="9"/>
</dbReference>
<comment type="subcellular location">
    <subcellularLocation>
        <location evidence="1">Nucleus</location>
    </subcellularLocation>
</comment>
<evidence type="ECO:0000256" key="9">
    <source>
        <dbReference type="PROSITE-ProRule" id="PRU00042"/>
    </source>
</evidence>
<dbReference type="AlphaFoldDB" id="A0A3L6EB71"/>
<dbReference type="InterPro" id="IPR036236">
    <property type="entry name" value="Znf_C2H2_sf"/>
</dbReference>
<keyword evidence="8" id="KW-0539">Nucleus</keyword>
<dbReference type="InterPro" id="IPR051061">
    <property type="entry name" value="Zinc_finger_trans_reg"/>
</dbReference>
<feature type="domain" description="C2H2-type" evidence="10">
    <location>
        <begin position="98"/>
        <end position="127"/>
    </location>
</feature>
<dbReference type="SUPFAM" id="SSF57667">
    <property type="entry name" value="beta-beta-alpha zinc fingers"/>
    <property type="match status" value="3"/>
</dbReference>
<dbReference type="GO" id="GO:0005634">
    <property type="term" value="C:nucleus"/>
    <property type="evidence" value="ECO:0007669"/>
    <property type="project" value="UniProtKB-SubCell"/>
</dbReference>
<dbReference type="PANTHER" id="PTHR46179:SF13">
    <property type="entry name" value="C2H2-TYPE DOMAIN-CONTAINING PROTEIN"/>
    <property type="match status" value="1"/>
</dbReference>
<dbReference type="Gene3D" id="3.30.160.60">
    <property type="entry name" value="Classic Zinc Finger"/>
    <property type="match status" value="5"/>
</dbReference>
<reference evidence="11" key="1">
    <citation type="journal article" date="2018" name="Nat. Genet.">
        <title>Extensive intraspecific gene order and gene structural variations between Mo17 and other maize genomes.</title>
        <authorList>
            <person name="Sun S."/>
            <person name="Zhou Y."/>
            <person name="Chen J."/>
            <person name="Shi J."/>
            <person name="Zhao H."/>
            <person name="Zhao H."/>
            <person name="Song W."/>
            <person name="Zhang M."/>
            <person name="Cui Y."/>
            <person name="Dong X."/>
            <person name="Liu H."/>
            <person name="Ma X."/>
            <person name="Jiao Y."/>
            <person name="Wang B."/>
            <person name="Wei X."/>
            <person name="Stein J.C."/>
            <person name="Glaubitz J.C."/>
            <person name="Lu F."/>
            <person name="Yu G."/>
            <person name="Liang C."/>
            <person name="Fengler K."/>
            <person name="Li B."/>
            <person name="Rafalski A."/>
            <person name="Schnable P.S."/>
            <person name="Ware D.H."/>
            <person name="Buckler E.S."/>
            <person name="Lai J."/>
        </authorList>
    </citation>
    <scope>NUCLEOTIDE SEQUENCE [LARGE SCALE GENOMIC DNA]</scope>
    <source>
        <tissue evidence="11">Seedling</tissue>
    </source>
</reference>
<feature type="domain" description="C2H2-type" evidence="10">
    <location>
        <begin position="164"/>
        <end position="193"/>
    </location>
</feature>
<keyword evidence="2" id="KW-0479">Metal-binding</keyword>
<keyword evidence="5" id="KW-0862">Zinc</keyword>
<proteinExistence type="predicted"/>
<dbReference type="InterPro" id="IPR013087">
    <property type="entry name" value="Znf_C2H2_type"/>
</dbReference>
<evidence type="ECO:0000256" key="4">
    <source>
        <dbReference type="ARBA" id="ARBA00022771"/>
    </source>
</evidence>
<evidence type="ECO:0000259" key="10">
    <source>
        <dbReference type="PROSITE" id="PS50157"/>
    </source>
</evidence>
<evidence type="ECO:0000256" key="1">
    <source>
        <dbReference type="ARBA" id="ARBA00004123"/>
    </source>
</evidence>
<dbReference type="GO" id="GO:0008270">
    <property type="term" value="F:zinc ion binding"/>
    <property type="evidence" value="ECO:0007669"/>
    <property type="project" value="UniProtKB-KW"/>
</dbReference>
<keyword evidence="7" id="KW-0804">Transcription</keyword>
<evidence type="ECO:0000256" key="6">
    <source>
        <dbReference type="ARBA" id="ARBA00023015"/>
    </source>
</evidence>
<keyword evidence="3" id="KW-0677">Repeat</keyword>
<evidence type="ECO:0000313" key="11">
    <source>
        <dbReference type="EMBL" id="PWZ18229.1"/>
    </source>
</evidence>
<sequence length="503" mass="56933">MGEGTESGGGATTAPPLRYIRCYKCGFCDVVRSKKCLLRAHVLEHHKDEVDALGGYWEGGDAGPRKELSRACEQCGMSFKKPAHLKQHMQSHSLERPFSCTVDGCPFSYSRKDHLNRHLLTHEGKLFVCPVEGCGRKFNIKGNMQRHVQEIHKDVPPCESKKEFICPKVNCGKAFKYASKLKKHEESHVQLEYTEVMCCEPGCMKFFSNMECLKAHNQSCHQYVQCDICGTKQLKKNFQRHHRMHEGSCVTERVKCHIEDCKCSFSKKSNLDKHVKAVHEQCRPFVCQFSGCGKRFSYKHVRDNHEKSSAHVHTEGDFVEADEQRPRSVGGCKRKPVSVESLMRKRVAAPDDGPAHADATEYLRWLLSKYRSLDLNYKGNMLYWQDLEFLIVQNHSTLHSVLQMHGTKKDNLQMHREPVAPDARQQLAPVQLAPESLQAYQLRASAAPRIDWTSDEAEMRTDVIGGGDGSSASELGCLSVRARVSVISCLQWIACFLSTAMMA</sequence>
<gene>
    <name evidence="11" type="primary">TFIIIA</name>
    <name evidence="11" type="ORF">Zm00014a_029323</name>
</gene>
<feature type="domain" description="C2H2-type" evidence="10">
    <location>
        <begin position="254"/>
        <end position="284"/>
    </location>
</feature>
<dbReference type="FunFam" id="3.30.160.60:FF:000100">
    <property type="entry name" value="Zinc finger 45-like"/>
    <property type="match status" value="1"/>
</dbReference>
<dbReference type="PROSITE" id="PS50157">
    <property type="entry name" value="ZINC_FINGER_C2H2_2"/>
    <property type="match status" value="6"/>
</dbReference>
<accession>A0A3L6EB71</accession>
<comment type="caution">
    <text evidence="11">The sequence shown here is derived from an EMBL/GenBank/DDBJ whole genome shotgun (WGS) entry which is preliminary data.</text>
</comment>
<protein>
    <submittedName>
        <fullName evidence="11">Transcription factor IIIA</fullName>
    </submittedName>
</protein>
<keyword evidence="4 9" id="KW-0863">Zinc-finger</keyword>